<dbReference type="STRING" id="121845.A0A1S3DQ05"/>
<organism evidence="1 2">
    <name type="scientific">Diaphorina citri</name>
    <name type="common">Asian citrus psyllid</name>
    <dbReference type="NCBI Taxonomy" id="121845"/>
    <lineage>
        <taxon>Eukaryota</taxon>
        <taxon>Metazoa</taxon>
        <taxon>Ecdysozoa</taxon>
        <taxon>Arthropoda</taxon>
        <taxon>Hexapoda</taxon>
        <taxon>Insecta</taxon>
        <taxon>Pterygota</taxon>
        <taxon>Neoptera</taxon>
        <taxon>Paraneoptera</taxon>
        <taxon>Hemiptera</taxon>
        <taxon>Sternorrhyncha</taxon>
        <taxon>Psylloidea</taxon>
        <taxon>Psyllidae</taxon>
        <taxon>Diaphorininae</taxon>
        <taxon>Diaphorina</taxon>
    </lineage>
</organism>
<accession>A0A1S3DQ05</accession>
<dbReference type="PaxDb" id="121845-A0A1S3DQ05"/>
<sequence>VFVMEELIQHFILEPMSEPIKLYILPALSSLPSFPYKHFVQTIQTNIKKNIRYVSLTKDYGMPRESKMPFSLSELVSMSTVFKGVVLGLIELAYPDSRSKDTYTHSSSLSYTNTKSKNMVAMWCHLFKALVSLLR</sequence>
<evidence type="ECO:0000313" key="1">
    <source>
        <dbReference type="Proteomes" id="UP000079169"/>
    </source>
</evidence>
<dbReference type="RefSeq" id="XP_008486000.1">
    <property type="nucleotide sequence ID" value="XM_008487778.1"/>
</dbReference>
<protein>
    <submittedName>
        <fullName evidence="2">Ubiquitin-protein ligase E3C-like</fullName>
    </submittedName>
</protein>
<proteinExistence type="predicted"/>
<dbReference type="Proteomes" id="UP000079169">
    <property type="component" value="Unplaced"/>
</dbReference>
<gene>
    <name evidence="2" type="primary">LOC103522682</name>
</gene>
<reference evidence="2" key="1">
    <citation type="submission" date="2025-08" db="UniProtKB">
        <authorList>
            <consortium name="RefSeq"/>
        </authorList>
    </citation>
    <scope>IDENTIFICATION</scope>
</reference>
<evidence type="ECO:0000313" key="2">
    <source>
        <dbReference type="RefSeq" id="XP_008486000.1"/>
    </source>
</evidence>
<feature type="non-terminal residue" evidence="2">
    <location>
        <position position="1"/>
    </location>
</feature>
<name>A0A1S3DQ05_DIACI</name>
<dbReference type="AlphaFoldDB" id="A0A1S3DQ05"/>
<keyword evidence="1" id="KW-1185">Reference proteome</keyword>
<dbReference type="GeneID" id="103522682"/>
<dbReference type="KEGG" id="dci:103522682"/>